<dbReference type="EC" id="3.4.23.43" evidence="2"/>
<dbReference type="GO" id="GO:0004190">
    <property type="term" value="F:aspartic-type endopeptidase activity"/>
    <property type="evidence" value="ECO:0007669"/>
    <property type="project" value="UniProtKB-EC"/>
</dbReference>
<keyword evidence="3" id="KW-1185">Reference proteome</keyword>
<dbReference type="GO" id="GO:0032259">
    <property type="term" value="P:methylation"/>
    <property type="evidence" value="ECO:0007669"/>
    <property type="project" value="UniProtKB-KW"/>
</dbReference>
<protein>
    <submittedName>
        <fullName evidence="2">Leader peptidase (Prepilin peptidase)/N-methyltransferase</fullName>
        <ecNumber evidence="2">2.1.1.-</ecNumber>
        <ecNumber evidence="2">3.4.23.43</ecNumber>
    </submittedName>
</protein>
<name>A0ABT1J944_9ACTN</name>
<dbReference type="Proteomes" id="UP001206483">
    <property type="component" value="Unassembled WGS sequence"/>
</dbReference>
<feature type="transmembrane region" description="Helical" evidence="1">
    <location>
        <begin position="170"/>
        <end position="190"/>
    </location>
</feature>
<accession>A0ABT1J944</accession>
<feature type="transmembrane region" description="Helical" evidence="1">
    <location>
        <begin position="144"/>
        <end position="164"/>
    </location>
</feature>
<evidence type="ECO:0000313" key="3">
    <source>
        <dbReference type="Proteomes" id="UP001206483"/>
    </source>
</evidence>
<keyword evidence="1" id="KW-1133">Transmembrane helix</keyword>
<feature type="transmembrane region" description="Helical" evidence="1">
    <location>
        <begin position="218"/>
        <end position="239"/>
    </location>
</feature>
<keyword evidence="1" id="KW-0812">Transmembrane</keyword>
<feature type="transmembrane region" description="Helical" evidence="1">
    <location>
        <begin position="118"/>
        <end position="137"/>
    </location>
</feature>
<feature type="transmembrane region" description="Helical" evidence="1">
    <location>
        <begin position="195"/>
        <end position="212"/>
    </location>
</feature>
<sequence length="264" mass="26141">MHHSPTILALTAALGLAAGAFIVRPLVFAFTVYEGWRRTCPNCDAPVLGGGAAAYWDLAVRRRCRSCSAASLAPATASPAGAVTVAAPPARPIGPPAGAPEALTATAVSAVAGAGASGWLLAVQLWLAVLGAAMLLIDLKEERLPHLLTGLSAAGVAVYLGALAVSGSGWTALVLPLLGAAVVGGALLLAERCGLIGMGDVLLAPSLAAVLASQGGEALYWGLMAQFGIGMVMGVARLLLTGNRDVALGPGLIVGTLLVSIASG</sequence>
<comment type="caution">
    <text evidence="2">The sequence shown here is derived from an EMBL/GenBank/DDBJ whole genome shotgun (WGS) entry which is preliminary data.</text>
</comment>
<dbReference type="EC" id="2.1.1.-" evidence="2"/>
<evidence type="ECO:0000256" key="1">
    <source>
        <dbReference type="SAM" id="Phobius"/>
    </source>
</evidence>
<evidence type="ECO:0000313" key="2">
    <source>
        <dbReference type="EMBL" id="MCP2313970.1"/>
    </source>
</evidence>
<dbReference type="EMBL" id="JAMZDX010000008">
    <property type="protein sequence ID" value="MCP2313970.1"/>
    <property type="molecule type" value="Genomic_DNA"/>
</dbReference>
<reference evidence="2 3" key="1">
    <citation type="submission" date="2022-06" db="EMBL/GenBank/DDBJ databases">
        <title>Sequencing the genomes of 1000 actinobacteria strains.</title>
        <authorList>
            <person name="Klenk H.-P."/>
        </authorList>
    </citation>
    <scope>NUCLEOTIDE SEQUENCE [LARGE SCALE GENOMIC DNA]</scope>
    <source>
        <strain evidence="2 3">DSM 41656</strain>
    </source>
</reference>
<dbReference type="GO" id="GO:0008168">
    <property type="term" value="F:methyltransferase activity"/>
    <property type="evidence" value="ECO:0007669"/>
    <property type="project" value="UniProtKB-KW"/>
</dbReference>
<dbReference type="RefSeq" id="WP_253804290.1">
    <property type="nucleotide sequence ID" value="NZ_BAAAUB010000101.1"/>
</dbReference>
<gene>
    <name evidence="2" type="ORF">FHR36_007169</name>
</gene>
<proteinExistence type="predicted"/>
<keyword evidence="1" id="KW-0472">Membrane</keyword>
<keyword evidence="2" id="KW-0808">Transferase</keyword>
<organism evidence="2 3">
    <name type="scientific">Kitasatospora paracochleata</name>
    <dbReference type="NCBI Taxonomy" id="58354"/>
    <lineage>
        <taxon>Bacteria</taxon>
        <taxon>Bacillati</taxon>
        <taxon>Actinomycetota</taxon>
        <taxon>Actinomycetes</taxon>
        <taxon>Kitasatosporales</taxon>
        <taxon>Streptomycetaceae</taxon>
        <taxon>Kitasatospora</taxon>
    </lineage>
</organism>
<keyword evidence="2" id="KW-0378">Hydrolase</keyword>
<keyword evidence="2" id="KW-0489">Methyltransferase</keyword>